<dbReference type="RefSeq" id="WP_053951278.1">
    <property type="nucleotide sequence ID" value="NZ_CP010552.1"/>
</dbReference>
<gene>
    <name evidence="10" type="ORF">SP60_03315</name>
</gene>
<evidence type="ECO:0000256" key="8">
    <source>
        <dbReference type="SAM" id="Phobius"/>
    </source>
</evidence>
<dbReference type="GO" id="GO:0005886">
    <property type="term" value="C:plasma membrane"/>
    <property type="evidence" value="ECO:0007669"/>
    <property type="project" value="UniProtKB-SubCell"/>
</dbReference>
<name>A0A0M5LEI5_9GAMM</name>
<reference evidence="10 11" key="1">
    <citation type="journal article" date="2015" name="Genome Announc.">
        <title>Genome Sequence of 'Candidatus Thioglobus autotrophica' Strain EF1, a Chemoautotroph from the SUP05 Clade of Marine Gammaproteobacteria.</title>
        <authorList>
            <person name="Shah V."/>
            <person name="Morris R.M."/>
        </authorList>
    </citation>
    <scope>NUCLEOTIDE SEQUENCE [LARGE SCALE GENOMIC DNA]</scope>
    <source>
        <strain evidence="10 11">EF1</strain>
    </source>
</reference>
<feature type="transmembrane region" description="Helical" evidence="8">
    <location>
        <begin position="229"/>
        <end position="249"/>
    </location>
</feature>
<evidence type="ECO:0000256" key="7">
    <source>
        <dbReference type="ARBA" id="ARBA00023136"/>
    </source>
</evidence>
<dbReference type="InterPro" id="IPR003004">
    <property type="entry name" value="GspF/PilC"/>
</dbReference>
<evidence type="ECO:0000313" key="10">
    <source>
        <dbReference type="EMBL" id="ALE52336.1"/>
    </source>
</evidence>
<feature type="domain" description="Type II secretion system protein GspF" evidence="9">
    <location>
        <begin position="75"/>
        <end position="198"/>
    </location>
</feature>
<keyword evidence="7 8" id="KW-0472">Membrane</keyword>
<accession>A0A0M5LEI5</accession>
<dbReference type="PRINTS" id="PR00812">
    <property type="entry name" value="BCTERIALGSPF"/>
</dbReference>
<proteinExistence type="inferred from homology"/>
<keyword evidence="4" id="KW-0997">Cell inner membrane</keyword>
<keyword evidence="6 8" id="KW-1133">Transmembrane helix</keyword>
<keyword evidence="11" id="KW-1185">Reference proteome</keyword>
<keyword evidence="5 8" id="KW-0812">Transmembrane</keyword>
<dbReference type="Pfam" id="PF00482">
    <property type="entry name" value="T2SSF"/>
    <property type="match status" value="2"/>
</dbReference>
<comment type="subcellular location">
    <subcellularLocation>
        <location evidence="1">Cell inner membrane</location>
        <topology evidence="1">Multi-pass membrane protein</topology>
    </subcellularLocation>
</comment>
<dbReference type="InterPro" id="IPR042094">
    <property type="entry name" value="T2SS_GspF_sf"/>
</dbReference>
<feature type="domain" description="Type II secretion system protein GspF" evidence="9">
    <location>
        <begin position="287"/>
        <end position="404"/>
    </location>
</feature>
<dbReference type="Gene3D" id="1.20.81.30">
    <property type="entry name" value="Type II secretion system (T2SS), domain F"/>
    <property type="match status" value="2"/>
</dbReference>
<keyword evidence="3" id="KW-1003">Cell membrane</keyword>
<evidence type="ECO:0000259" key="9">
    <source>
        <dbReference type="Pfam" id="PF00482"/>
    </source>
</evidence>
<evidence type="ECO:0000256" key="3">
    <source>
        <dbReference type="ARBA" id="ARBA00022475"/>
    </source>
</evidence>
<organism evidence="10 11">
    <name type="scientific">Candidatus Thioglobus autotrophicus</name>
    <dbReference type="NCBI Taxonomy" id="1705394"/>
    <lineage>
        <taxon>Bacteria</taxon>
        <taxon>Pseudomonadati</taxon>
        <taxon>Pseudomonadota</taxon>
        <taxon>Gammaproteobacteria</taxon>
        <taxon>Candidatus Pseudothioglobaceae</taxon>
        <taxon>Candidatus Thioglobus</taxon>
    </lineage>
</organism>
<sequence length="412" mass="45531">MAAVYKYKGIQGNQYTDGKVEALNKDEAAFKLKEDKIIITSLERVSGEEVELDDGAGKKVKRIKKKVPIHEVIAFTKKLETMIRAGLPILETISMIEKQTINPTLKQVITQIHNDVESGTPLSDSFAKHSYVFNNVYINLLRAGESSGKVDLFLSKLVIGMEKDEKIRSSIKGALTYPIVLLVVAMAVIILMMVFVVPVFQDMFKGVPGGLPATTQIVVDISEFMRNPMGGGLLAVVFMAISVSLSALVKSNYKIRRSWHKFILKLPLFGELIQKSALSKIAMIQGNLTAAGVPVIESLDIAATSNDNIIIKEAMIEVKKGVFSGEPLSVLFEKNPFIFPATFTAMTSVGERTGNMEEMFESIARYYEEEMDVTITQLTSMLEPIMIVFMGVTVGFILVAMYTPMFQMGQTL</sequence>
<dbReference type="InterPro" id="IPR018076">
    <property type="entry name" value="T2SS_GspF_dom"/>
</dbReference>
<evidence type="ECO:0000256" key="6">
    <source>
        <dbReference type="ARBA" id="ARBA00022989"/>
    </source>
</evidence>
<dbReference type="KEGG" id="tho:SP60_03315"/>
<feature type="transmembrane region" description="Helical" evidence="8">
    <location>
        <begin position="175"/>
        <end position="200"/>
    </location>
</feature>
<dbReference type="OrthoDB" id="9805682at2"/>
<dbReference type="STRING" id="1705394.SP60_03315"/>
<evidence type="ECO:0000313" key="11">
    <source>
        <dbReference type="Proteomes" id="UP000058020"/>
    </source>
</evidence>
<evidence type="ECO:0000256" key="5">
    <source>
        <dbReference type="ARBA" id="ARBA00022692"/>
    </source>
</evidence>
<protein>
    <submittedName>
        <fullName evidence="10">Type II Secretion system PilC</fullName>
    </submittedName>
</protein>
<dbReference type="PANTHER" id="PTHR30012">
    <property type="entry name" value="GENERAL SECRETION PATHWAY PROTEIN"/>
    <property type="match status" value="1"/>
</dbReference>
<dbReference type="EMBL" id="CP010552">
    <property type="protein sequence ID" value="ALE52336.1"/>
    <property type="molecule type" value="Genomic_DNA"/>
</dbReference>
<dbReference type="PANTHER" id="PTHR30012:SF0">
    <property type="entry name" value="TYPE II SECRETION SYSTEM PROTEIN F-RELATED"/>
    <property type="match status" value="1"/>
</dbReference>
<feature type="transmembrane region" description="Helical" evidence="8">
    <location>
        <begin position="385"/>
        <end position="405"/>
    </location>
</feature>
<comment type="similarity">
    <text evidence="2">Belongs to the GSP F family.</text>
</comment>
<dbReference type="AlphaFoldDB" id="A0A0M5LEI5"/>
<dbReference type="PATRIC" id="fig|1705394.5.peg.671"/>
<dbReference type="FunFam" id="1.20.81.30:FF:000001">
    <property type="entry name" value="Type II secretion system protein F"/>
    <property type="match status" value="1"/>
</dbReference>
<evidence type="ECO:0000256" key="1">
    <source>
        <dbReference type="ARBA" id="ARBA00004429"/>
    </source>
</evidence>
<evidence type="ECO:0000256" key="4">
    <source>
        <dbReference type="ARBA" id="ARBA00022519"/>
    </source>
</evidence>
<evidence type="ECO:0000256" key="2">
    <source>
        <dbReference type="ARBA" id="ARBA00005745"/>
    </source>
</evidence>
<dbReference type="Proteomes" id="UP000058020">
    <property type="component" value="Chromosome"/>
</dbReference>